<dbReference type="InterPro" id="IPR001849">
    <property type="entry name" value="PH_domain"/>
</dbReference>
<dbReference type="SUPFAM" id="SSF48065">
    <property type="entry name" value="DBL homology domain (DH-domain)"/>
    <property type="match status" value="1"/>
</dbReference>
<keyword evidence="5" id="KW-1185">Reference proteome</keyword>
<feature type="domain" description="DH" evidence="3">
    <location>
        <begin position="1314"/>
        <end position="1491"/>
    </location>
</feature>
<feature type="compositionally biased region" description="Polar residues" evidence="1">
    <location>
        <begin position="538"/>
        <end position="552"/>
    </location>
</feature>
<dbReference type="SMART" id="SM00325">
    <property type="entry name" value="RhoGEF"/>
    <property type="match status" value="1"/>
</dbReference>
<dbReference type="InterPro" id="IPR036865">
    <property type="entry name" value="CRAL-TRIO_dom_sf"/>
</dbReference>
<dbReference type="CDD" id="cd00160">
    <property type="entry name" value="RhoGEF"/>
    <property type="match status" value="1"/>
</dbReference>
<dbReference type="Gene3D" id="2.30.29.30">
    <property type="entry name" value="Pleckstrin-homology domain (PH domain)/Phosphotyrosine-binding domain (PTB)"/>
    <property type="match status" value="1"/>
</dbReference>
<feature type="compositionally biased region" description="Polar residues" evidence="1">
    <location>
        <begin position="498"/>
        <end position="516"/>
    </location>
</feature>
<dbReference type="SMART" id="SM00233">
    <property type="entry name" value="PH"/>
    <property type="match status" value="1"/>
</dbReference>
<sequence length="1817" mass="204053">MFFSSSDYLYVSLQDSESLDNCIQSTLSALYPPFEATAATVLCQVLDVVETKYRGDGLRYIIDFLVPAKHILQSIQQDACFPYCGFLFRHEGWPLCVHEKVIIQLSSLDWRVLRPSDFYLQVTPSPKSPPRITVKCLAASRQHVEELDVPELAYTSLFTMDWLDSINRERSVVRKAALEHCLLSADNDIFRVPWEDIVHPEFISRPPKVTEEAESRGVAKEVANREERDLDVDQEDNPEDIQCRIFIDTSTDQSGEMGCQSKGVKLLPALSEISKDSSGQSSSSTAEDSEGEYVELADISLPRFSPQKGSLTQAIKSGPVSTAPQSKQVAFASVTMVPEEDLVTLISQGQVRTESHEDRNNETEVKLQTKEAHAEREVAGNLSCKEEETVEKKSIGVTESQTENDIVAVCKAEEVETAQTGLVDATPKSDSNVQVQEEGSSSVGTDEKKQTDVEEKGVEEEETEGITVSEQEAIVTSYSENRVQSACNQVLDPDADVPNTNGHMHTQDTPTTKGEGQNTKEEEERKGENEERQEDEVTSSVNGSPGGHQQQADMETRYHHVFFVLKLPFFFFFINIPASSQEVDSIVSHLSAKTQSEDPSAVPPPLPPISQKTQPVQSEAYDINPDVLSSGVLCLPGTRDKSGHALVTVTMRNTIWLNPNCNSGELMRIMVYFFSTLRKEVSALGLTVLVDARRCSPVPALFKSFNILQEAMPGCIHTVLLLADRDLALRVEKTTSIQVELLTSLKSLYKHVDIAQLPTEFEGTFPYSHSSWVCFRMRLEQLTSHCKDAVNLLQNTISKLESTVLPPTAEEAQILLCKYRELMRTVLEDSRLVRLQLEGGAALSRLRKEETSVSLTEDYRDAIESAGCLYNQVDELVHRLVMLSNKCTQELEFIMEFKTLEEGFREVSQWIEEVGETRLQTLSELEDSLEQLHHKQTVFREFYTAAYEHCKSGEALLKRLEKWEDVSSAELQVYEVKIRSFWVHLHDFSQRVEETKDKIDKTVRLYEFFDKAYVWALEGMRHLACVSMEECGMSDKCQSVITCLETYRSQHPPIPDAHFQEMKDLAGELKSEQGLKQWKFAWSKCQETKQMFEKKLEMALRTRRESGSKSARGDSSRQNSDRSAKPQERSSSVSFSCRKAFGGGWGRDRLSSHSSMSSTPSSPSGIRMDTRDSVRTPTGSPYSIEHSTPVRSHRLTRSISTGESPQRPQAEGQACATSPSLTSIEPNRRVLRKTQSFDTAGSESVSRYGTCQRTLSEPARRGHTGVFIKGLEVSSTEVIDRPYSPRLPPMHGWSSVDSHRSGSPAPETRSKGSKLRHIVDEMVTTEQEYVRSLRYIIDNYFPEMERADLPQDLRGKRSIIFGNLEKLVDFHSQYFLKELESCCNHPLRVSHCFLRHQDQFSLYALYSKNKPKSDTLLASHGNSFFRHKQLELGDKMDLASYLLKPIQRMSKYALLLKDLIKEVSEVQEQELMYLRAAAEMVKFQLRHGNDLLAMDAIRDCDVNLKEQGQLVRQDEFTIFYGRKKCQRHVFLFEDLVLFSKPKRIEGGLDVYIYKHSFKTADVGMTETSGENALRFEVWFRRRTSKNQTYILQASSAEIKHAWTCDIARILWQQATRNKEIRMQEMVSMGVGNKPFLDIKPSDAAINDRAIDYIMKGRGARTRASIAVSLFDHSNPFKRAAVNAPVSGPPVSSGPSSSTLLGPLNLHMYSTQSLLAGERPLISPCIEEDELEHETSSQPSMTTESSGSSSHCLSGSGSSGSDSGCVSSHLPEALSEEPSSPCDSSCYSSITSPTQEKPCFNSQYISAVSIVIGPSTIV</sequence>
<reference evidence="4" key="2">
    <citation type="submission" date="2025-09" db="UniProtKB">
        <authorList>
            <consortium name="Ensembl"/>
        </authorList>
    </citation>
    <scope>IDENTIFICATION</scope>
</reference>
<name>A0A671MIT0_9TELE</name>
<feature type="region of interest" description="Disordered" evidence="1">
    <location>
        <begin position="347"/>
        <end position="385"/>
    </location>
</feature>
<feature type="compositionally biased region" description="Basic and acidic residues" evidence="1">
    <location>
        <begin position="445"/>
        <end position="456"/>
    </location>
</feature>
<feature type="region of interest" description="Disordered" evidence="1">
    <location>
        <begin position="272"/>
        <end position="292"/>
    </location>
</feature>
<dbReference type="Pfam" id="PF22697">
    <property type="entry name" value="SOS1_NGEF_PH"/>
    <property type="match status" value="1"/>
</dbReference>
<evidence type="ECO:0000313" key="5">
    <source>
        <dbReference type="Proteomes" id="UP000472260"/>
    </source>
</evidence>
<feature type="compositionally biased region" description="Low complexity" evidence="1">
    <location>
        <begin position="1775"/>
        <end position="1786"/>
    </location>
</feature>
<feature type="compositionally biased region" description="Low complexity" evidence="1">
    <location>
        <begin position="1735"/>
        <end position="1767"/>
    </location>
</feature>
<feature type="compositionally biased region" description="Low complexity" evidence="1">
    <location>
        <begin position="276"/>
        <end position="286"/>
    </location>
</feature>
<protein>
    <submittedName>
        <fullName evidence="4">Rho guanine nucleotide exchange factor 40-like</fullName>
    </submittedName>
</protein>
<dbReference type="InterPro" id="IPR035899">
    <property type="entry name" value="DBL_dom_sf"/>
</dbReference>
<feature type="compositionally biased region" description="Polar residues" evidence="1">
    <location>
        <begin position="1175"/>
        <end position="1190"/>
    </location>
</feature>
<feature type="region of interest" description="Disordered" evidence="1">
    <location>
        <begin position="594"/>
        <end position="615"/>
    </location>
</feature>
<feature type="compositionally biased region" description="Basic and acidic residues" evidence="1">
    <location>
        <begin position="353"/>
        <end position="385"/>
    </location>
</feature>
<dbReference type="Gene3D" id="1.20.58.60">
    <property type="match status" value="1"/>
</dbReference>
<dbReference type="InterPro" id="IPR001251">
    <property type="entry name" value="CRAL-TRIO_dom"/>
</dbReference>
<feature type="region of interest" description="Disordered" evidence="1">
    <location>
        <begin position="418"/>
        <end position="472"/>
    </location>
</feature>
<feature type="compositionally biased region" description="Basic and acidic residues" evidence="1">
    <location>
        <begin position="1100"/>
        <end position="1128"/>
    </location>
</feature>
<gene>
    <name evidence="4" type="primary">plekhg4</name>
</gene>
<feature type="compositionally biased region" description="Basic and acidic residues" evidence="1">
    <location>
        <begin position="518"/>
        <end position="530"/>
    </location>
</feature>
<dbReference type="SUPFAM" id="SSF50729">
    <property type="entry name" value="PH domain-like"/>
    <property type="match status" value="1"/>
</dbReference>
<evidence type="ECO:0000259" key="3">
    <source>
        <dbReference type="PROSITE" id="PS50010"/>
    </source>
</evidence>
<feature type="region of interest" description="Disordered" evidence="1">
    <location>
        <begin position="1728"/>
        <end position="1786"/>
    </location>
</feature>
<dbReference type="SUPFAM" id="SSF52087">
    <property type="entry name" value="CRAL/TRIO domain"/>
    <property type="match status" value="1"/>
</dbReference>
<dbReference type="PANTHER" id="PTHR45845">
    <property type="entry name" value="RHO GUANINE NUCLEOTIDE EXCHANGE FACTOR-RELATED"/>
    <property type="match status" value="1"/>
</dbReference>
<accession>A0A671MIT0</accession>
<dbReference type="Proteomes" id="UP000472260">
    <property type="component" value="Unassembled WGS sequence"/>
</dbReference>
<dbReference type="InterPro" id="IPR000219">
    <property type="entry name" value="DH_dom"/>
</dbReference>
<dbReference type="CDD" id="cd00170">
    <property type="entry name" value="SEC14"/>
    <property type="match status" value="1"/>
</dbReference>
<dbReference type="Pfam" id="PF00621">
    <property type="entry name" value="RhoGEF"/>
    <property type="match status" value="1"/>
</dbReference>
<dbReference type="PROSITE" id="PS50003">
    <property type="entry name" value="PH_DOMAIN"/>
    <property type="match status" value="1"/>
</dbReference>
<evidence type="ECO:0000256" key="1">
    <source>
        <dbReference type="SAM" id="MobiDB-lite"/>
    </source>
</evidence>
<feature type="region of interest" description="Disordered" evidence="1">
    <location>
        <begin position="1289"/>
        <end position="1314"/>
    </location>
</feature>
<feature type="domain" description="PH" evidence="2">
    <location>
        <begin position="1503"/>
        <end position="1611"/>
    </location>
</feature>
<organism evidence="4 5">
    <name type="scientific">Sinocyclocheilus anshuiensis</name>
    <dbReference type="NCBI Taxonomy" id="1608454"/>
    <lineage>
        <taxon>Eukaryota</taxon>
        <taxon>Metazoa</taxon>
        <taxon>Chordata</taxon>
        <taxon>Craniata</taxon>
        <taxon>Vertebrata</taxon>
        <taxon>Euteleostomi</taxon>
        <taxon>Actinopterygii</taxon>
        <taxon>Neopterygii</taxon>
        <taxon>Teleostei</taxon>
        <taxon>Ostariophysi</taxon>
        <taxon>Cypriniformes</taxon>
        <taxon>Cyprinidae</taxon>
        <taxon>Cyprininae</taxon>
        <taxon>Sinocyclocheilus</taxon>
    </lineage>
</organism>
<reference evidence="4" key="1">
    <citation type="submission" date="2025-08" db="UniProtKB">
        <authorList>
            <consortium name="Ensembl"/>
        </authorList>
    </citation>
    <scope>IDENTIFICATION</scope>
</reference>
<dbReference type="InterPro" id="IPR011993">
    <property type="entry name" value="PH-like_dom_sf"/>
</dbReference>
<feature type="compositionally biased region" description="Low complexity" evidence="1">
    <location>
        <begin position="1152"/>
        <end position="1164"/>
    </location>
</feature>
<dbReference type="Gene3D" id="1.20.900.10">
    <property type="entry name" value="Dbl homology (DH) domain"/>
    <property type="match status" value="1"/>
</dbReference>
<feature type="compositionally biased region" description="Basic and acidic residues" evidence="1">
    <location>
        <begin position="208"/>
        <end position="228"/>
    </location>
</feature>
<feature type="region of interest" description="Disordered" evidence="1">
    <location>
        <begin position="208"/>
        <end position="232"/>
    </location>
</feature>
<dbReference type="InterPro" id="IPR052231">
    <property type="entry name" value="Rho_GEF_signaling-related"/>
</dbReference>
<dbReference type="InterPro" id="IPR055251">
    <property type="entry name" value="SOS1_NGEF_PH"/>
</dbReference>
<dbReference type="GO" id="GO:0005085">
    <property type="term" value="F:guanyl-nucleotide exchange factor activity"/>
    <property type="evidence" value="ECO:0007669"/>
    <property type="project" value="InterPro"/>
</dbReference>
<evidence type="ECO:0000313" key="4">
    <source>
        <dbReference type="Ensembl" id="ENSSANP00000031729.1"/>
    </source>
</evidence>
<feature type="region of interest" description="Disordered" evidence="1">
    <location>
        <begin position="1100"/>
        <end position="1257"/>
    </location>
</feature>
<feature type="compositionally biased region" description="Polar residues" evidence="1">
    <location>
        <begin position="1215"/>
        <end position="1225"/>
    </location>
</feature>
<dbReference type="PANTHER" id="PTHR45845:SF4">
    <property type="entry name" value="PLECKSTRIN HOMOLOGY DOMAIN CONTAINING, FAMILY G (WITH RHOGEF DOMAIN) MEMBER 4"/>
    <property type="match status" value="1"/>
</dbReference>
<evidence type="ECO:0000259" key="2">
    <source>
        <dbReference type="PROSITE" id="PS50003"/>
    </source>
</evidence>
<feature type="compositionally biased region" description="Polar residues" evidence="1">
    <location>
        <begin position="1197"/>
        <end position="1207"/>
    </location>
</feature>
<dbReference type="CDD" id="cd13242">
    <property type="entry name" value="PH_puratrophin-1"/>
    <property type="match status" value="1"/>
</dbReference>
<dbReference type="Ensembl" id="ENSSANT00000033780.1">
    <property type="protein sequence ID" value="ENSSANP00000031729.1"/>
    <property type="gene ID" value="ENSSANG00000016004.1"/>
</dbReference>
<dbReference type="PROSITE" id="PS50010">
    <property type="entry name" value="DH_2"/>
    <property type="match status" value="1"/>
</dbReference>
<feature type="compositionally biased region" description="Polar residues" evidence="1">
    <location>
        <begin position="428"/>
        <end position="444"/>
    </location>
</feature>
<feature type="compositionally biased region" description="Polar residues" evidence="1">
    <location>
        <begin position="1233"/>
        <end position="1255"/>
    </location>
</feature>
<feature type="region of interest" description="Disordered" evidence="1">
    <location>
        <begin position="491"/>
        <end position="552"/>
    </location>
</feature>
<proteinExistence type="predicted"/>